<dbReference type="PANTHER" id="PTHR13812:SF19">
    <property type="entry name" value="KETIMINE REDUCTASE MU-CRYSTALLIN"/>
    <property type="match status" value="1"/>
</dbReference>
<evidence type="ECO:0000313" key="2">
    <source>
        <dbReference type="EMBL" id="NVI48147.1"/>
    </source>
</evidence>
<proteinExistence type="inferred from homology"/>
<comment type="caution">
    <text evidence="2">The sequence shown here is derived from an EMBL/GenBank/DDBJ whole genome shotgun (WGS) entry which is preliminary data.</text>
</comment>
<protein>
    <submittedName>
        <fullName evidence="2">Ornithine cyclodeaminase family protein</fullName>
    </submittedName>
</protein>
<sequence length="332" mass="35973">MTASNAAVSFVSASAVSEILDWKQVIESLSRAYSVPHGPMVSPLRTVARNGRMWLRSLTAIPPGARFMGGKLFGMGPKPAINYLIPLFEQETGELRALVDGAFITSFRTASTSAAALDVLAPEEELVVGVIGSGQEAVAHARAIHAIRKIRELRIFSPTPASRARFAKTFEADTGVKCVATETPEDAVRPATVVVAAARSRDESPILYGDWLDNCRTVVSVGSTVPEQREIDTTVVERCDLIVCDVLDEVMHETGDMIAAKKAGIGFEHKCVSLNDLLCGKIEDKVRNARMPMFKSVGAGIQDIVCAELAYELASKARRLVPLPIEFYRKTI</sequence>
<evidence type="ECO:0000256" key="1">
    <source>
        <dbReference type="ARBA" id="ARBA00008903"/>
    </source>
</evidence>
<name>A0A974A4X7_9BRAD</name>
<dbReference type="AlphaFoldDB" id="A0A974A4X7"/>
<gene>
    <name evidence="2" type="ORF">HAP48_035470</name>
</gene>
<organism evidence="2">
    <name type="scientific">Bradyrhizobium septentrionale</name>
    <dbReference type="NCBI Taxonomy" id="1404411"/>
    <lineage>
        <taxon>Bacteria</taxon>
        <taxon>Pseudomonadati</taxon>
        <taxon>Pseudomonadota</taxon>
        <taxon>Alphaproteobacteria</taxon>
        <taxon>Hyphomicrobiales</taxon>
        <taxon>Nitrobacteraceae</taxon>
        <taxon>Bradyrhizobium</taxon>
    </lineage>
</organism>
<dbReference type="Gene3D" id="3.30.1780.10">
    <property type="entry name" value="ornithine cyclodeaminase, domain 1"/>
    <property type="match status" value="1"/>
</dbReference>
<dbReference type="EMBL" id="JAAOLE020000001">
    <property type="protein sequence ID" value="NVI48147.1"/>
    <property type="molecule type" value="Genomic_DNA"/>
</dbReference>
<comment type="similarity">
    <text evidence="1">Belongs to the ornithine cyclodeaminase/mu-crystallin family.</text>
</comment>
<dbReference type="SUPFAM" id="SSF51735">
    <property type="entry name" value="NAD(P)-binding Rossmann-fold domains"/>
    <property type="match status" value="1"/>
</dbReference>
<dbReference type="Gene3D" id="3.40.50.720">
    <property type="entry name" value="NAD(P)-binding Rossmann-like Domain"/>
    <property type="match status" value="1"/>
</dbReference>
<dbReference type="GO" id="GO:0005737">
    <property type="term" value="C:cytoplasm"/>
    <property type="evidence" value="ECO:0007669"/>
    <property type="project" value="TreeGrafter"/>
</dbReference>
<dbReference type="InterPro" id="IPR003462">
    <property type="entry name" value="ODC_Mu_crystall"/>
</dbReference>
<dbReference type="Pfam" id="PF02423">
    <property type="entry name" value="OCD_Mu_crystall"/>
    <property type="match status" value="1"/>
</dbReference>
<dbReference type="PANTHER" id="PTHR13812">
    <property type="entry name" value="KETIMINE REDUCTASE MU-CRYSTALLIN"/>
    <property type="match status" value="1"/>
</dbReference>
<accession>A0A974A4X7</accession>
<reference evidence="2" key="1">
    <citation type="submission" date="2020-06" db="EMBL/GenBank/DDBJ databases">
        <title>Whole Genome Sequence of Bradyrhizobium sp. Strain 1S1.</title>
        <authorList>
            <person name="Bromfield E.S.P."/>
            <person name="Cloutier S."/>
        </authorList>
    </citation>
    <scope>NUCLEOTIDE SEQUENCE [LARGE SCALE GENOMIC DNA]</scope>
    <source>
        <strain evidence="2">1S1</strain>
    </source>
</reference>
<dbReference type="PIRSF" id="PIRSF001439">
    <property type="entry name" value="CryM"/>
    <property type="match status" value="1"/>
</dbReference>
<dbReference type="InterPro" id="IPR023401">
    <property type="entry name" value="ODC_N"/>
</dbReference>
<dbReference type="InterPro" id="IPR036291">
    <property type="entry name" value="NAD(P)-bd_dom_sf"/>
</dbReference>
<dbReference type="RefSeq" id="WP_166214533.1">
    <property type="nucleotide sequence ID" value="NZ_CP088285.1"/>
</dbReference>
<dbReference type="GO" id="GO:0042562">
    <property type="term" value="F:hormone binding"/>
    <property type="evidence" value="ECO:0007669"/>
    <property type="project" value="TreeGrafter"/>
</dbReference>